<dbReference type="FunFam" id="1.10.630.10:FF:000066">
    <property type="entry name" value="Cytochrome P450 71D7"/>
    <property type="match status" value="2"/>
</dbReference>
<dbReference type="InterPro" id="IPR036396">
    <property type="entry name" value="Cyt_P450_sf"/>
</dbReference>
<dbReference type="PRINTS" id="PR00463">
    <property type="entry name" value="EP450I"/>
</dbReference>
<dbReference type="PRINTS" id="PR00385">
    <property type="entry name" value="P450"/>
</dbReference>
<comment type="caution">
    <text evidence="1">The sequence shown here is derived from an EMBL/GenBank/DDBJ whole genome shotgun (WGS) entry which is preliminary data.</text>
</comment>
<dbReference type="PANTHER" id="PTHR47954:SF2">
    <property type="entry name" value="P450 71D11, PUTATIVE, EXPRESSED-RELATED"/>
    <property type="match status" value="1"/>
</dbReference>
<dbReference type="InterPro" id="IPR002401">
    <property type="entry name" value="Cyt_P450_E_grp-I"/>
</dbReference>
<protein>
    <submittedName>
        <fullName evidence="1">Premnaspirodiene oxygenase</fullName>
    </submittedName>
</protein>
<dbReference type="GO" id="GO:0005506">
    <property type="term" value="F:iron ion binding"/>
    <property type="evidence" value="ECO:0007669"/>
    <property type="project" value="InterPro"/>
</dbReference>
<proteinExistence type="predicted"/>
<sequence>LQVALKLEEIRAAGPSTPVNLSVMFHSLTNSIVSRAAFGKKRKNAPEFMAAIKAGVGLSSGFNIPDLFPTWTTVLAKVTGMKRSLQDIHRTVDAILEEIIDERKGIRDEKFKSGAENVEENLVDVLIGLQEKGGFGFHLNNSRIKAIILDMFAGGTGTSASAMEWGMSELMRNPAVMKKLQWQIREAFQGKAVVTEGDLQAMASNLRYLKLVIKEALRLHPPAPLLVPRESIEACELDGYTIPAKSRVIINAFAIGRDPKYWEDAEEFKPERFENGAVDFMGSSYEFLPFGSGRRMCPGFNYGLASMELALVGMLYHFDWSLPEGVEEVDMEEAPGLGVRRRSPLMLCATPFAPAAVSLECCNGIVAPLAAMDEYFNQSLLLSVVAVALLQLLKLALRPRPRLPPGPWKLPVIGSMHHLVNVLPHRALRDMARVHGPLMLLQLGETPLVVASSKETARAVLKTHDTNFATRPKLLAGEIVGYDWADILFSPSGDYWRKLRQLCAAEILSPKRVLSFRHIREDEVALRIEEIRAAGTSTPVNLSVMFHSLTNSVVSRAAFGKKRKNAPEFLAAIKAGVGLSSGFNIPDLFPRWTTVLAKITGMKRSLQDIHRTVDAILEEIIDERKAIRDEKIKSGAENVEENLVDVLVALQEKGGFGFHLNNSRIKAIILDMFAGGTGTSASALEWAMSELMRNPTVMKKLQGQMREAFQGKTVVTEGDLQASNLRYLKLVIKEALRLHPPAPLLVPRESIEACELDGYTIPAKSRVIINAFAIGRDPKYWDNADEFMPERFEDGAVDFTGGSYEFLPFGSGRRMCPGFNYGLASMELALVGLLYHFDWSLPGGVETVDMEEAPGLGVRRRSPLMLCATPFFPAVASTN</sequence>
<dbReference type="InterPro" id="IPR001128">
    <property type="entry name" value="Cyt_P450"/>
</dbReference>
<dbReference type="Gene3D" id="1.10.630.10">
    <property type="entry name" value="Cytochrome P450"/>
    <property type="match status" value="2"/>
</dbReference>
<evidence type="ECO:0000313" key="1">
    <source>
        <dbReference type="EMBL" id="OEL26796.1"/>
    </source>
</evidence>
<keyword evidence="2" id="KW-1185">Reference proteome</keyword>
<dbReference type="Proteomes" id="UP000095767">
    <property type="component" value="Unassembled WGS sequence"/>
</dbReference>
<dbReference type="GO" id="GO:0016705">
    <property type="term" value="F:oxidoreductase activity, acting on paired donors, with incorporation or reduction of molecular oxygen"/>
    <property type="evidence" value="ECO:0007669"/>
    <property type="project" value="InterPro"/>
</dbReference>
<dbReference type="CDD" id="cd11072">
    <property type="entry name" value="CYP71-like"/>
    <property type="match status" value="1"/>
</dbReference>
<dbReference type="GO" id="GO:0020037">
    <property type="term" value="F:heme binding"/>
    <property type="evidence" value="ECO:0007669"/>
    <property type="project" value="InterPro"/>
</dbReference>
<dbReference type="STRING" id="888268.A0A1E5VNW8"/>
<dbReference type="GO" id="GO:0004497">
    <property type="term" value="F:monooxygenase activity"/>
    <property type="evidence" value="ECO:0007669"/>
    <property type="project" value="InterPro"/>
</dbReference>
<dbReference type="PROSITE" id="PS00086">
    <property type="entry name" value="CYTOCHROME_P450"/>
    <property type="match status" value="2"/>
</dbReference>
<gene>
    <name evidence="1" type="ORF">BAE44_0012185</name>
</gene>
<organism evidence="1 2">
    <name type="scientific">Dichanthelium oligosanthes</name>
    <dbReference type="NCBI Taxonomy" id="888268"/>
    <lineage>
        <taxon>Eukaryota</taxon>
        <taxon>Viridiplantae</taxon>
        <taxon>Streptophyta</taxon>
        <taxon>Embryophyta</taxon>
        <taxon>Tracheophyta</taxon>
        <taxon>Spermatophyta</taxon>
        <taxon>Magnoliopsida</taxon>
        <taxon>Liliopsida</taxon>
        <taxon>Poales</taxon>
        <taxon>Poaceae</taxon>
        <taxon>PACMAD clade</taxon>
        <taxon>Panicoideae</taxon>
        <taxon>Panicodae</taxon>
        <taxon>Paniceae</taxon>
        <taxon>Dichantheliinae</taxon>
        <taxon>Dichanthelium</taxon>
    </lineage>
</organism>
<dbReference type="PANTHER" id="PTHR47954">
    <property type="entry name" value="OS09G0275400 PROTEIN-RELATED"/>
    <property type="match status" value="1"/>
</dbReference>
<dbReference type="EMBL" id="LWDX02033931">
    <property type="protein sequence ID" value="OEL26796.1"/>
    <property type="molecule type" value="Genomic_DNA"/>
</dbReference>
<accession>A0A1E5VNW8</accession>
<dbReference type="SUPFAM" id="SSF48264">
    <property type="entry name" value="Cytochrome P450"/>
    <property type="match status" value="2"/>
</dbReference>
<name>A0A1E5VNW8_9POAL</name>
<feature type="non-terminal residue" evidence="1">
    <location>
        <position position="1"/>
    </location>
</feature>
<dbReference type="AlphaFoldDB" id="A0A1E5VNW8"/>
<dbReference type="InterPro" id="IPR017972">
    <property type="entry name" value="Cyt_P450_CS"/>
</dbReference>
<dbReference type="OrthoDB" id="1470350at2759"/>
<dbReference type="Pfam" id="PF00067">
    <property type="entry name" value="p450"/>
    <property type="match status" value="2"/>
</dbReference>
<evidence type="ECO:0000313" key="2">
    <source>
        <dbReference type="Proteomes" id="UP000095767"/>
    </source>
</evidence>
<reference evidence="1 2" key="1">
    <citation type="submission" date="2016-09" db="EMBL/GenBank/DDBJ databases">
        <title>The draft genome of Dichanthelium oligosanthes: A C3 panicoid grass species.</title>
        <authorList>
            <person name="Studer A.J."/>
            <person name="Schnable J.C."/>
            <person name="Brutnell T.P."/>
        </authorList>
    </citation>
    <scope>NUCLEOTIDE SEQUENCE [LARGE SCALE GENOMIC DNA]</scope>
    <source>
        <strain evidence="2">cv. Kellogg 1175</strain>
        <tissue evidence="1">Leaf</tissue>
    </source>
</reference>